<dbReference type="AlphaFoldDB" id="A0AAE3HIN0"/>
<reference evidence="2" key="1">
    <citation type="submission" date="2022-07" db="EMBL/GenBank/DDBJ databases">
        <title>Enhanced cultured diversity of the mouse gut microbiota enables custom-made synthetic communities.</title>
        <authorList>
            <person name="Afrizal A."/>
        </authorList>
    </citation>
    <scope>NUCLEOTIDE SEQUENCE</scope>
    <source>
        <strain evidence="2">DSM 28593</strain>
    </source>
</reference>
<keyword evidence="3" id="KW-1185">Reference proteome</keyword>
<organism evidence="2 3">
    <name type="scientific">Irregularibacter muris</name>
    <dbReference type="NCBI Taxonomy" id="1796619"/>
    <lineage>
        <taxon>Bacteria</taxon>
        <taxon>Bacillati</taxon>
        <taxon>Bacillota</taxon>
        <taxon>Clostridia</taxon>
        <taxon>Eubacteriales</taxon>
        <taxon>Eubacteriaceae</taxon>
        <taxon>Irregularibacter</taxon>
    </lineage>
</organism>
<dbReference type="Pfam" id="PF09537">
    <property type="entry name" value="DUF2383"/>
    <property type="match status" value="1"/>
</dbReference>
<evidence type="ECO:0000313" key="2">
    <source>
        <dbReference type="EMBL" id="MCR1900020.1"/>
    </source>
</evidence>
<evidence type="ECO:0000313" key="3">
    <source>
        <dbReference type="Proteomes" id="UP001205748"/>
    </source>
</evidence>
<dbReference type="RefSeq" id="WP_257532926.1">
    <property type="nucleotide sequence ID" value="NZ_JANKAS010000017.1"/>
</dbReference>
<dbReference type="SUPFAM" id="SSF47240">
    <property type="entry name" value="Ferritin-like"/>
    <property type="match status" value="1"/>
</dbReference>
<feature type="domain" description="DUF2383" evidence="1">
    <location>
        <begin position="6"/>
        <end position="114"/>
    </location>
</feature>
<dbReference type="InterPro" id="IPR009078">
    <property type="entry name" value="Ferritin-like_SF"/>
</dbReference>
<accession>A0AAE3HIN0</accession>
<sequence>MDKNMEVIKSLNQLVQGEYMSIEAFNIYISKVRDDKVKTTFQQVQDQHRKNIQNLAHYIQELGGQPKEDTGLKGTMADMKINMQTSPEIAPSDYIKKAIEGMTKGIQMTENLLRGDLDDSSRELVGEILQKDRKSIEKLKSLI</sequence>
<gene>
    <name evidence="2" type="ORF">NSA47_13710</name>
</gene>
<dbReference type="CDD" id="cd00657">
    <property type="entry name" value="Ferritin_like"/>
    <property type="match status" value="1"/>
</dbReference>
<dbReference type="Proteomes" id="UP001205748">
    <property type="component" value="Unassembled WGS sequence"/>
</dbReference>
<evidence type="ECO:0000259" key="1">
    <source>
        <dbReference type="Pfam" id="PF09537"/>
    </source>
</evidence>
<dbReference type="InterPro" id="IPR012347">
    <property type="entry name" value="Ferritin-like"/>
</dbReference>
<protein>
    <submittedName>
        <fullName evidence="2">PA2169 family four-helix-bundle protein</fullName>
    </submittedName>
</protein>
<comment type="caution">
    <text evidence="2">The sequence shown here is derived from an EMBL/GenBank/DDBJ whole genome shotgun (WGS) entry which is preliminary data.</text>
</comment>
<proteinExistence type="predicted"/>
<dbReference type="EMBL" id="JANKAS010000017">
    <property type="protein sequence ID" value="MCR1900020.1"/>
    <property type="molecule type" value="Genomic_DNA"/>
</dbReference>
<name>A0AAE3HIN0_9FIRM</name>
<dbReference type="Gene3D" id="1.20.1260.10">
    <property type="match status" value="1"/>
</dbReference>
<dbReference type="InterPro" id="IPR019052">
    <property type="entry name" value="DUF2383"/>
</dbReference>